<keyword evidence="9" id="KW-0066">ATP synthesis</keyword>
<dbReference type="RefSeq" id="XP_005710884.1">
    <property type="nucleotide sequence ID" value="XM_005710827.1"/>
</dbReference>
<dbReference type="EMBL" id="HG002209">
    <property type="protein sequence ID" value="CDF40590.1"/>
    <property type="molecule type" value="Genomic_DNA"/>
</dbReference>
<evidence type="ECO:0000256" key="6">
    <source>
        <dbReference type="ARBA" id="ARBA00023065"/>
    </source>
</evidence>
<dbReference type="Pfam" id="PF00231">
    <property type="entry name" value="ATP-synt"/>
    <property type="match status" value="1"/>
</dbReference>
<dbReference type="HAMAP" id="MF_00815">
    <property type="entry name" value="ATP_synth_gamma_bact"/>
    <property type="match status" value="1"/>
</dbReference>
<keyword evidence="4" id="KW-0813">Transport</keyword>
<dbReference type="STRING" id="2769.R7QTA3"/>
<protein>
    <recommendedName>
        <fullName evidence="10">F-ATPase gamma subunit</fullName>
    </recommendedName>
</protein>
<evidence type="ECO:0000256" key="9">
    <source>
        <dbReference type="ARBA" id="ARBA00023310"/>
    </source>
</evidence>
<dbReference type="PRINTS" id="PR00126">
    <property type="entry name" value="ATPASEGAMMA"/>
</dbReference>
<dbReference type="OMA" id="VMQFEQD"/>
<dbReference type="Gene3D" id="1.10.287.80">
    <property type="entry name" value="ATP synthase, gamma subunit, helix hairpin domain"/>
    <property type="match status" value="2"/>
</dbReference>
<dbReference type="Gene3D" id="3.40.1380.10">
    <property type="match status" value="1"/>
</dbReference>
<keyword evidence="5" id="KW-0375">Hydrogen ion transport</keyword>
<evidence type="ECO:0000313" key="11">
    <source>
        <dbReference type="EMBL" id="CDF40590.1"/>
    </source>
</evidence>
<evidence type="ECO:0000256" key="10">
    <source>
        <dbReference type="ARBA" id="ARBA00031066"/>
    </source>
</evidence>
<name>R7QTA3_CHOCR</name>
<evidence type="ECO:0000256" key="5">
    <source>
        <dbReference type="ARBA" id="ARBA00022781"/>
    </source>
</evidence>
<dbReference type="GO" id="GO:0045259">
    <property type="term" value="C:proton-transporting ATP synthase complex"/>
    <property type="evidence" value="ECO:0007669"/>
    <property type="project" value="UniProtKB-KW"/>
</dbReference>
<dbReference type="InterPro" id="IPR035968">
    <property type="entry name" value="ATP_synth_F1_ATPase_gsu"/>
</dbReference>
<gene>
    <name evidence="11" type="ORF">CHC_T00008719001</name>
</gene>
<dbReference type="NCBIfam" id="TIGR01146">
    <property type="entry name" value="ATPsyn_F1gamma"/>
    <property type="match status" value="1"/>
</dbReference>
<dbReference type="GO" id="GO:0009535">
    <property type="term" value="C:chloroplast thylakoid membrane"/>
    <property type="evidence" value="ECO:0007669"/>
    <property type="project" value="UniProtKB-SubCell"/>
</dbReference>
<keyword evidence="7" id="KW-0472">Membrane</keyword>
<evidence type="ECO:0000256" key="8">
    <source>
        <dbReference type="ARBA" id="ARBA00023196"/>
    </source>
</evidence>
<dbReference type="PANTHER" id="PTHR11693:SF41">
    <property type="entry name" value="ATP SYNTHASE GAMMA CHAIN, CHLOROPLASTIC"/>
    <property type="match status" value="1"/>
</dbReference>
<evidence type="ECO:0000256" key="3">
    <source>
        <dbReference type="ARBA" id="ARBA00007681"/>
    </source>
</evidence>
<comment type="function">
    <text evidence="1">Produces ATP from ADP in the presence of a proton gradient across the membrane. The gamma chain is believed to be important in regulating ATPase activity and the flow of protons through the CF(0) complex.</text>
</comment>
<evidence type="ECO:0000256" key="4">
    <source>
        <dbReference type="ARBA" id="ARBA00022448"/>
    </source>
</evidence>
<dbReference type="FunFam" id="3.40.1380.10:FF:000006">
    <property type="entry name" value="ATP synthase gamma chain"/>
    <property type="match status" value="1"/>
</dbReference>
<keyword evidence="8" id="KW-0139">CF(1)</keyword>
<dbReference type="GeneID" id="17318606"/>
<dbReference type="PANTHER" id="PTHR11693">
    <property type="entry name" value="ATP SYNTHASE GAMMA CHAIN"/>
    <property type="match status" value="1"/>
</dbReference>
<dbReference type="SUPFAM" id="SSF52943">
    <property type="entry name" value="ATP synthase (F1-ATPase), gamma subunit"/>
    <property type="match status" value="1"/>
</dbReference>
<evidence type="ECO:0000256" key="7">
    <source>
        <dbReference type="ARBA" id="ARBA00023136"/>
    </source>
</evidence>
<dbReference type="Gramene" id="CDF40590">
    <property type="protein sequence ID" value="CDF40590"/>
    <property type="gene ID" value="CHC_T00008719001"/>
</dbReference>
<evidence type="ECO:0000256" key="1">
    <source>
        <dbReference type="ARBA" id="ARBA00003456"/>
    </source>
</evidence>
<dbReference type="Proteomes" id="UP000012073">
    <property type="component" value="Unassembled WGS sequence"/>
</dbReference>
<comment type="subcellular location">
    <subcellularLocation>
        <location evidence="2">Plastid</location>
        <location evidence="2">Chloroplast thylakoid membrane</location>
        <topology evidence="2">Peripheral membrane protein</topology>
    </subcellularLocation>
</comment>
<organism evidence="11 12">
    <name type="scientific">Chondrus crispus</name>
    <name type="common">Carrageen Irish moss</name>
    <name type="synonym">Polymorpha crispa</name>
    <dbReference type="NCBI Taxonomy" id="2769"/>
    <lineage>
        <taxon>Eukaryota</taxon>
        <taxon>Rhodophyta</taxon>
        <taxon>Florideophyceae</taxon>
        <taxon>Rhodymeniophycidae</taxon>
        <taxon>Gigartinales</taxon>
        <taxon>Gigartinaceae</taxon>
        <taxon>Chondrus</taxon>
    </lineage>
</organism>
<comment type="similarity">
    <text evidence="3">Belongs to the ATPase gamma chain family.</text>
</comment>
<dbReference type="CDD" id="cd12151">
    <property type="entry name" value="F1-ATPase_gamma"/>
    <property type="match status" value="1"/>
</dbReference>
<dbReference type="OrthoDB" id="239812at2759"/>
<dbReference type="GO" id="GO:0046933">
    <property type="term" value="F:proton-transporting ATP synthase activity, rotational mechanism"/>
    <property type="evidence" value="ECO:0007669"/>
    <property type="project" value="InterPro"/>
</dbReference>
<accession>R7QTA3</accession>
<dbReference type="NCBIfam" id="NF004145">
    <property type="entry name" value="PRK05621.1-2"/>
    <property type="match status" value="1"/>
</dbReference>
<dbReference type="InterPro" id="IPR000131">
    <property type="entry name" value="ATP_synth_F1_gsu"/>
</dbReference>
<dbReference type="KEGG" id="ccp:CHC_T00008719001"/>
<proteinExistence type="inferred from homology"/>
<keyword evidence="6" id="KW-0406">Ion transport</keyword>
<evidence type="ECO:0000313" key="12">
    <source>
        <dbReference type="Proteomes" id="UP000012073"/>
    </source>
</evidence>
<reference evidence="12" key="1">
    <citation type="journal article" date="2013" name="Proc. Natl. Acad. Sci. U.S.A.">
        <title>Genome structure and metabolic features in the red seaweed Chondrus crispus shed light on evolution of the Archaeplastida.</title>
        <authorList>
            <person name="Collen J."/>
            <person name="Porcel B."/>
            <person name="Carre W."/>
            <person name="Ball S.G."/>
            <person name="Chaparro C."/>
            <person name="Tonon T."/>
            <person name="Barbeyron T."/>
            <person name="Michel G."/>
            <person name="Noel B."/>
            <person name="Valentin K."/>
            <person name="Elias M."/>
            <person name="Artiguenave F."/>
            <person name="Arun A."/>
            <person name="Aury J.M."/>
            <person name="Barbosa-Neto J.F."/>
            <person name="Bothwell J.H."/>
            <person name="Bouget F.Y."/>
            <person name="Brillet L."/>
            <person name="Cabello-Hurtado F."/>
            <person name="Capella-Gutierrez S."/>
            <person name="Charrier B."/>
            <person name="Cladiere L."/>
            <person name="Cock J.M."/>
            <person name="Coelho S.M."/>
            <person name="Colleoni C."/>
            <person name="Czjzek M."/>
            <person name="Da Silva C."/>
            <person name="Delage L."/>
            <person name="Denoeud F."/>
            <person name="Deschamps P."/>
            <person name="Dittami S.M."/>
            <person name="Gabaldon T."/>
            <person name="Gachon C.M."/>
            <person name="Groisillier A."/>
            <person name="Herve C."/>
            <person name="Jabbari K."/>
            <person name="Katinka M."/>
            <person name="Kloareg B."/>
            <person name="Kowalczyk N."/>
            <person name="Labadie K."/>
            <person name="Leblanc C."/>
            <person name="Lopez P.J."/>
            <person name="McLachlan D.H."/>
            <person name="Meslet-Cladiere L."/>
            <person name="Moustafa A."/>
            <person name="Nehr Z."/>
            <person name="Nyvall Collen P."/>
            <person name="Panaud O."/>
            <person name="Partensky F."/>
            <person name="Poulain J."/>
            <person name="Rensing S.A."/>
            <person name="Rousvoal S."/>
            <person name="Samson G."/>
            <person name="Symeonidi A."/>
            <person name="Weissenbach J."/>
            <person name="Zambounis A."/>
            <person name="Wincker P."/>
            <person name="Boyen C."/>
        </authorList>
    </citation>
    <scope>NUCLEOTIDE SEQUENCE [LARGE SCALE GENOMIC DNA]</scope>
    <source>
        <strain evidence="12">cv. Stackhouse</strain>
    </source>
</reference>
<evidence type="ECO:0000256" key="2">
    <source>
        <dbReference type="ARBA" id="ARBA00004525"/>
    </source>
</evidence>
<dbReference type="AlphaFoldDB" id="R7QTA3"/>
<dbReference type="FunFam" id="1.10.287.80:FF:000003">
    <property type="entry name" value="ATP synthase gamma chain, chloroplastic"/>
    <property type="match status" value="1"/>
</dbReference>
<sequence>MGAGQLREIRDRISSVKNTQKITDAMRLVAAAKVRRAQDAVLRTRPFSEVLQKVLGGLINRLRGDFADLPLLAPRETNKVLLVVITGDRGLCGGYNNYVIKKTENRIKELKAAGVAVELITIGLKGQTYFKSRETPINRHFLCTQAPTAEQATSISDQLLAEFLSGDADRIELVYTRFVSLIASEAALRTILPLSPQGLESEEDEIFQLTTVDGALGVKVETVDRAAPEKFPPDMIFEQDPLQILNAILPLYLNGQILRTLQESVASELAARMSAMSNASDNAKELGKDLSLTYNRGRQAAITQEISEICAGAMI</sequence>
<keyword evidence="12" id="KW-1185">Reference proteome</keyword>